<evidence type="ECO:0000256" key="10">
    <source>
        <dbReference type="ARBA" id="ARBA00022801"/>
    </source>
</evidence>
<dbReference type="InterPro" id="IPR049730">
    <property type="entry name" value="SNF2/RAD54-like_C"/>
</dbReference>
<dbReference type="Gene3D" id="1.20.120.850">
    <property type="entry name" value="SWI2/SNF2 ATPases, N-terminal domain"/>
    <property type="match status" value="1"/>
</dbReference>
<feature type="site" description="Cleavage; by autolysis" evidence="21">
    <location>
        <begin position="722"/>
        <end position="723"/>
    </location>
</feature>
<dbReference type="InterPro" id="IPR000246">
    <property type="entry name" value="Peptidase_T2"/>
</dbReference>
<dbReference type="OrthoDB" id="2262349at2759"/>
<evidence type="ECO:0000313" key="25">
    <source>
        <dbReference type="Proteomes" id="UP001152798"/>
    </source>
</evidence>
<dbReference type="Pfam" id="PF00271">
    <property type="entry name" value="Helicase_C"/>
    <property type="match status" value="1"/>
</dbReference>
<protein>
    <recommendedName>
        <fullName evidence="6">DNA repair and recombination protein RAD54-like</fullName>
        <ecNumber evidence="4">3.4.19.5</ecNumber>
        <ecNumber evidence="5">3.5.1.1</ecNumber>
    </recommendedName>
    <alternativeName>
        <fullName evidence="15">Protein okra</fullName>
    </alternativeName>
</protein>
<evidence type="ECO:0000256" key="14">
    <source>
        <dbReference type="ARBA" id="ARBA00024776"/>
    </source>
</evidence>
<keyword evidence="25" id="KW-1185">Reference proteome</keyword>
<dbReference type="EC" id="3.4.19.5" evidence="4"/>
<evidence type="ECO:0000256" key="15">
    <source>
        <dbReference type="ARBA" id="ARBA00029956"/>
    </source>
</evidence>
<comment type="function">
    <text evidence="17">Has both L-asparaginase and beta-aspartyl peptidase activity. Does not have aspartylglucosaminidase activity and is inactive toward GlcNAc-L-Asn. Likewise, has no activity toward glutamine.</text>
</comment>
<dbReference type="GO" id="GO:0007131">
    <property type="term" value="P:reciprocal meiotic recombination"/>
    <property type="evidence" value="ECO:0007669"/>
    <property type="project" value="TreeGrafter"/>
</dbReference>
<evidence type="ECO:0000256" key="8">
    <source>
        <dbReference type="ARBA" id="ARBA00022670"/>
    </source>
</evidence>
<dbReference type="GO" id="GO:0051301">
    <property type="term" value="P:cell division"/>
    <property type="evidence" value="ECO:0007669"/>
    <property type="project" value="UniProtKB-KW"/>
</dbReference>
<keyword evidence="10" id="KW-0378">Hydrolase</keyword>
<evidence type="ECO:0000256" key="20">
    <source>
        <dbReference type="PIRSR" id="PIRSR600246-2"/>
    </source>
</evidence>
<evidence type="ECO:0000256" key="5">
    <source>
        <dbReference type="ARBA" id="ARBA00012920"/>
    </source>
</evidence>
<evidence type="ECO:0000256" key="1">
    <source>
        <dbReference type="ARBA" id="ARBA00000306"/>
    </source>
</evidence>
<organism evidence="24 25">
    <name type="scientific">Nezara viridula</name>
    <name type="common">Southern green stink bug</name>
    <name type="synonym">Cimex viridulus</name>
    <dbReference type="NCBI Taxonomy" id="85310"/>
    <lineage>
        <taxon>Eukaryota</taxon>
        <taxon>Metazoa</taxon>
        <taxon>Ecdysozoa</taxon>
        <taxon>Arthropoda</taxon>
        <taxon>Hexapoda</taxon>
        <taxon>Insecta</taxon>
        <taxon>Pterygota</taxon>
        <taxon>Neoptera</taxon>
        <taxon>Paraneoptera</taxon>
        <taxon>Hemiptera</taxon>
        <taxon>Heteroptera</taxon>
        <taxon>Panheteroptera</taxon>
        <taxon>Pentatomomorpha</taxon>
        <taxon>Pentatomoidea</taxon>
        <taxon>Pentatomidae</taxon>
        <taxon>Pentatominae</taxon>
        <taxon>Nezara</taxon>
    </lineage>
</organism>
<evidence type="ECO:0000256" key="11">
    <source>
        <dbReference type="ARBA" id="ARBA00022813"/>
    </source>
</evidence>
<evidence type="ECO:0000256" key="13">
    <source>
        <dbReference type="ARBA" id="ARBA00023306"/>
    </source>
</evidence>
<keyword evidence="11" id="KW-0068">Autocatalytic cleavage</keyword>
<evidence type="ECO:0000256" key="7">
    <source>
        <dbReference type="ARBA" id="ARBA00022618"/>
    </source>
</evidence>
<comment type="similarity">
    <text evidence="2">Belongs to the Ntn-hydrolase family.</text>
</comment>
<feature type="binding site" evidence="20">
    <location>
        <begin position="774"/>
        <end position="777"/>
    </location>
    <ligand>
        <name>substrate</name>
    </ligand>
</feature>
<dbReference type="EMBL" id="OV725081">
    <property type="protein sequence ID" value="CAH1403709.1"/>
    <property type="molecule type" value="Genomic_DNA"/>
</dbReference>
<dbReference type="EC" id="3.5.1.1" evidence="5"/>
<feature type="binding site" evidence="20">
    <location>
        <begin position="751"/>
        <end position="754"/>
    </location>
    <ligand>
        <name>substrate</name>
    </ligand>
</feature>
<name>A0A9P0HKB4_NEZVI</name>
<dbReference type="FunFam" id="3.60.20.30:FF:000001">
    <property type="entry name" value="Isoaspartyl peptidase/L-asparaginase"/>
    <property type="match status" value="1"/>
</dbReference>
<dbReference type="Pfam" id="PF00176">
    <property type="entry name" value="SNF2-rel_dom"/>
    <property type="match status" value="1"/>
</dbReference>
<dbReference type="Proteomes" id="UP001152798">
    <property type="component" value="Chromosome 5"/>
</dbReference>
<dbReference type="SMART" id="SM00487">
    <property type="entry name" value="DEXDc"/>
    <property type="match status" value="1"/>
</dbReference>
<dbReference type="AlphaFoldDB" id="A0A9P0HKB4"/>
<dbReference type="GO" id="GO:0005524">
    <property type="term" value="F:ATP binding"/>
    <property type="evidence" value="ECO:0007669"/>
    <property type="project" value="InterPro"/>
</dbReference>
<dbReference type="InterPro" id="IPR027417">
    <property type="entry name" value="P-loop_NTPase"/>
</dbReference>
<dbReference type="GO" id="GO:0005634">
    <property type="term" value="C:nucleus"/>
    <property type="evidence" value="ECO:0007669"/>
    <property type="project" value="TreeGrafter"/>
</dbReference>
<dbReference type="PANTHER" id="PTHR45629">
    <property type="entry name" value="SNF2/RAD54 FAMILY MEMBER"/>
    <property type="match status" value="1"/>
</dbReference>
<dbReference type="InterPro" id="IPR001650">
    <property type="entry name" value="Helicase_C-like"/>
</dbReference>
<dbReference type="CDD" id="cd04702">
    <property type="entry name" value="ASRGL1_like"/>
    <property type="match status" value="1"/>
</dbReference>
<evidence type="ECO:0000256" key="12">
    <source>
        <dbReference type="ARBA" id="ARBA00023254"/>
    </source>
</evidence>
<dbReference type="GO" id="GO:0000724">
    <property type="term" value="P:double-strand break repair via homologous recombination"/>
    <property type="evidence" value="ECO:0007669"/>
    <property type="project" value="TreeGrafter"/>
</dbReference>
<evidence type="ECO:0000256" key="19">
    <source>
        <dbReference type="PIRSR" id="PIRSR600246-1"/>
    </source>
</evidence>
<dbReference type="PROSITE" id="PS51194">
    <property type="entry name" value="HELICASE_CTER"/>
    <property type="match status" value="1"/>
</dbReference>
<dbReference type="InterPro" id="IPR014001">
    <property type="entry name" value="Helicase_ATP-bd"/>
</dbReference>
<evidence type="ECO:0000256" key="22">
    <source>
        <dbReference type="SAM" id="MobiDB-lite"/>
    </source>
</evidence>
<keyword evidence="12" id="KW-0469">Meiosis</keyword>
<keyword evidence="7" id="KW-0132">Cell division</keyword>
<comment type="catalytic activity">
    <reaction evidence="1">
        <text>Cleavage of a beta-linked Asp residue from the N-terminus of a polypeptide.</text>
        <dbReference type="EC" id="3.4.19.5"/>
    </reaction>
</comment>
<evidence type="ECO:0000259" key="23">
    <source>
        <dbReference type="PROSITE" id="PS51194"/>
    </source>
</evidence>
<keyword evidence="13" id="KW-0131">Cell cycle</keyword>
<dbReference type="InterPro" id="IPR033844">
    <property type="entry name" value="ASRGL1_meta"/>
</dbReference>
<evidence type="ECO:0000256" key="9">
    <source>
        <dbReference type="ARBA" id="ARBA00022776"/>
    </source>
</evidence>
<sequence>MRRSKAPSELAKFKTPIKTLAEGTHLKDKNNGGERQPLFSIHDKISESYEEPDLRPVVSSQAIESKQESLRIFNVVYGKITKKKHKTWEGDGTLEVSSSNLTLKDDSGKSLGQVRRSKNVTVEEGSRIFVGNKEVEVIDAVMSTKLPLKRPIEKDDENIEFNPSKRIKNPEVPKSQASKSFVGVLKTSKLHSRYDPLIMPAPSDEHQWEFNSDYLPVTEVTVEAKLCRILRPHQREGITFLYRCISGIRNLQHTGAILADEMGLGKTLQSISLIWTLLNQGPYGGKPLLRRALVIVPSSLVQNWNNEFIRWIGSHRLKVFSIDQTLDLLEKVCDGFKFKYERFDGSTPLSARTSIVNKFNDKNSDVFVLLLSNKAGGLGLNLIGGSRLVLYDSDWNPAIDLQAMARIWREGQRKQVFIYRFLTSGTIEEKIFQRQLSKAGLNESIVDTASESNVKLSLDELKDLFSSVSSDACITHTSLNCDCIGDGSIPQSEEEELTCREAELLVEKNSMKCSLRMNQLFQWEHHAKPISEHLLLIIAYFATYSRSMIQPVLVVHGGAGDIPDSRKQGKFDGVKKAAIEGHRVLNATGSVLDAIEAAIRSMEDDENFNAGKGSVLNLAGQVEMEALITEGKKLSAGSVTLVKNIANPISLARMVMEKTPHTVLGGDGVEEFIVKMGIPRVPDEYLITDAARKALEEFKKRSVADNKPSLTEIGDRTPGGVGTVGCVAVDSTGHVASGTSTGGITGKYKGRIGDTPLPGCGGYSDDEVGAVSTTGHGESILKYNLAHRILTLMQQGESTQNATAAACESMTKRVGKTAGAITVSNKGEVGIGFSSRRMAWAYQLGDEVHYGIEPGEHLVEKI</sequence>
<reference evidence="24" key="1">
    <citation type="submission" date="2022-01" db="EMBL/GenBank/DDBJ databases">
        <authorList>
            <person name="King R."/>
        </authorList>
    </citation>
    <scope>NUCLEOTIDE SEQUENCE</scope>
</reference>
<comment type="subunit">
    <text evidence="18">Heterodimer of an alpha and beta chain produced by autocleavage.</text>
</comment>
<dbReference type="InterPro" id="IPR000330">
    <property type="entry name" value="SNF2_N"/>
</dbReference>
<keyword evidence="9" id="KW-0498">Mitosis</keyword>
<comment type="catalytic activity">
    <reaction evidence="16">
        <text>L-asparagine + H2O = L-aspartate + NH4(+)</text>
        <dbReference type="Rhea" id="RHEA:21016"/>
        <dbReference type="ChEBI" id="CHEBI:15377"/>
        <dbReference type="ChEBI" id="CHEBI:28938"/>
        <dbReference type="ChEBI" id="CHEBI:29991"/>
        <dbReference type="ChEBI" id="CHEBI:58048"/>
        <dbReference type="EC" id="3.5.1.1"/>
    </reaction>
</comment>
<dbReference type="SUPFAM" id="SSF52540">
    <property type="entry name" value="P-loop containing nucleoside triphosphate hydrolases"/>
    <property type="match status" value="2"/>
</dbReference>
<evidence type="ECO:0000256" key="21">
    <source>
        <dbReference type="PIRSR" id="PIRSR600246-3"/>
    </source>
</evidence>
<evidence type="ECO:0000256" key="3">
    <source>
        <dbReference type="ARBA" id="ARBA00011467"/>
    </source>
</evidence>
<evidence type="ECO:0000256" key="2">
    <source>
        <dbReference type="ARBA" id="ARBA00010872"/>
    </source>
</evidence>
<dbReference type="GO" id="GO:0015616">
    <property type="term" value="F:DNA translocase activity"/>
    <property type="evidence" value="ECO:0007669"/>
    <property type="project" value="TreeGrafter"/>
</dbReference>
<keyword evidence="8" id="KW-0645">Protease</keyword>
<gene>
    <name evidence="24" type="ORF">NEZAVI_LOCUS12280</name>
</gene>
<comment type="function">
    <text evidence="14">Involved in mitotic DNA repair and meiotic recombination. Functions in the recombinational DNA repair pathway. Essential for interhomolog gene conversion (GC), but may have a less important role in intersister GC than spn-A/Rad51. In the presence of DNA, spn-A/Rad51 enhances the ATPase activity of okr/Rad54.</text>
</comment>
<evidence type="ECO:0000256" key="18">
    <source>
        <dbReference type="ARBA" id="ARBA00061780"/>
    </source>
</evidence>
<evidence type="ECO:0000256" key="16">
    <source>
        <dbReference type="ARBA" id="ARBA00049366"/>
    </source>
</evidence>
<evidence type="ECO:0000256" key="6">
    <source>
        <dbReference type="ARBA" id="ARBA00015341"/>
    </source>
</evidence>
<dbReference type="Gene3D" id="3.40.50.300">
    <property type="entry name" value="P-loop containing nucleotide triphosphate hydrolases"/>
    <property type="match status" value="1"/>
</dbReference>
<evidence type="ECO:0000256" key="4">
    <source>
        <dbReference type="ARBA" id="ARBA00012879"/>
    </source>
</evidence>
<dbReference type="CDD" id="cd18793">
    <property type="entry name" value="SF2_C_SNF"/>
    <property type="match status" value="1"/>
</dbReference>
<dbReference type="InterPro" id="IPR050496">
    <property type="entry name" value="SNF2_RAD54_helicase_repair"/>
</dbReference>
<dbReference type="Gene3D" id="3.60.20.30">
    <property type="entry name" value="(Glycosyl)asparaginase"/>
    <property type="match status" value="1"/>
</dbReference>
<dbReference type="GO" id="GO:0008798">
    <property type="term" value="F:beta-aspartyl-peptidase activity"/>
    <property type="evidence" value="ECO:0007669"/>
    <property type="project" value="UniProtKB-EC"/>
</dbReference>
<proteinExistence type="inferred from homology"/>
<dbReference type="PANTHER" id="PTHR45629:SF7">
    <property type="entry name" value="DNA EXCISION REPAIR PROTEIN ERCC-6-RELATED"/>
    <property type="match status" value="1"/>
</dbReference>
<feature type="active site" description="Nucleophile" evidence="19">
    <location>
        <position position="723"/>
    </location>
</feature>
<dbReference type="InterPro" id="IPR029055">
    <property type="entry name" value="Ntn_hydrolases_N"/>
</dbReference>
<dbReference type="GO" id="GO:0004067">
    <property type="term" value="F:asparaginase activity"/>
    <property type="evidence" value="ECO:0007669"/>
    <property type="project" value="UniProtKB-EC"/>
</dbReference>
<evidence type="ECO:0000313" key="24">
    <source>
        <dbReference type="EMBL" id="CAH1403709.1"/>
    </source>
</evidence>
<dbReference type="GO" id="GO:0006508">
    <property type="term" value="P:proteolysis"/>
    <property type="evidence" value="ECO:0007669"/>
    <property type="project" value="UniProtKB-KW"/>
</dbReference>
<feature type="region of interest" description="Disordered" evidence="22">
    <location>
        <begin position="21"/>
        <end position="40"/>
    </location>
</feature>
<dbReference type="SUPFAM" id="SSF56235">
    <property type="entry name" value="N-terminal nucleophile aminohydrolases (Ntn hydrolases)"/>
    <property type="match status" value="1"/>
</dbReference>
<evidence type="ECO:0000256" key="17">
    <source>
        <dbReference type="ARBA" id="ARBA00054922"/>
    </source>
</evidence>
<feature type="domain" description="Helicase C-terminal" evidence="23">
    <location>
        <begin position="288"/>
        <end position="462"/>
    </location>
</feature>
<accession>A0A9P0HKB4</accession>
<comment type="subunit">
    <text evidence="3">Interacts (via N-terminus) with spn-A/Rad51.</text>
</comment>
<dbReference type="SMART" id="SM00490">
    <property type="entry name" value="HELICc"/>
    <property type="match status" value="1"/>
</dbReference>
<dbReference type="Pfam" id="PF01112">
    <property type="entry name" value="Asparaginase_2"/>
    <property type="match status" value="1"/>
</dbReference>